<dbReference type="PANTHER" id="PTHR43272:SF54">
    <property type="entry name" value="LONG-CHAIN-FATTY-ACID--COA LIGASE 6"/>
    <property type="match status" value="1"/>
</dbReference>
<evidence type="ECO:0000313" key="7">
    <source>
        <dbReference type="Proteomes" id="UP000228934"/>
    </source>
</evidence>
<organism evidence="6 7">
    <name type="scientific">Aquarana catesbeiana</name>
    <name type="common">American bullfrog</name>
    <name type="synonym">Rana catesbeiana</name>
    <dbReference type="NCBI Taxonomy" id="8400"/>
    <lineage>
        <taxon>Eukaryota</taxon>
        <taxon>Metazoa</taxon>
        <taxon>Chordata</taxon>
        <taxon>Craniata</taxon>
        <taxon>Vertebrata</taxon>
        <taxon>Euteleostomi</taxon>
        <taxon>Amphibia</taxon>
        <taxon>Batrachia</taxon>
        <taxon>Anura</taxon>
        <taxon>Neobatrachia</taxon>
        <taxon>Ranoidea</taxon>
        <taxon>Ranidae</taxon>
        <taxon>Aquarana</taxon>
    </lineage>
</organism>
<dbReference type="OrthoDB" id="1700726at2759"/>
<dbReference type="Proteomes" id="UP000228934">
    <property type="component" value="Unassembled WGS sequence"/>
</dbReference>
<keyword evidence="3" id="KW-0443">Lipid metabolism</keyword>
<dbReference type="GO" id="GO:0004467">
    <property type="term" value="F:long-chain fatty acid-CoA ligase activity"/>
    <property type="evidence" value="ECO:0007669"/>
    <property type="project" value="UniProtKB-EC"/>
</dbReference>
<name>A0A2G9RNM2_AQUCT</name>
<protein>
    <recommendedName>
        <fullName evidence="4">long-chain-fatty-acid--CoA ligase</fullName>
        <ecNumber evidence="4">6.2.1.3</ecNumber>
    </recommendedName>
</protein>
<accession>A0A2G9RNM2</accession>
<dbReference type="EMBL" id="KV934465">
    <property type="protein sequence ID" value="PIO29502.1"/>
    <property type="molecule type" value="Genomic_DNA"/>
</dbReference>
<dbReference type="GO" id="GO:0005783">
    <property type="term" value="C:endoplasmic reticulum"/>
    <property type="evidence" value="ECO:0007669"/>
    <property type="project" value="TreeGrafter"/>
</dbReference>
<evidence type="ECO:0000256" key="4">
    <source>
        <dbReference type="ARBA" id="ARBA00026121"/>
    </source>
</evidence>
<keyword evidence="2" id="KW-0276">Fatty acid metabolism</keyword>
<proteinExistence type="predicted"/>
<dbReference type="EC" id="6.2.1.3" evidence="4"/>
<feature type="non-terminal residue" evidence="6">
    <location>
        <position position="149"/>
    </location>
</feature>
<gene>
    <name evidence="6" type="ORF">AB205_0074860</name>
</gene>
<feature type="domain" description="AMP-dependent synthetase/ligase" evidence="5">
    <location>
        <begin position="25"/>
        <end position="107"/>
    </location>
</feature>
<dbReference type="Gene3D" id="3.40.50.12780">
    <property type="entry name" value="N-terminal domain of ligase-like"/>
    <property type="match status" value="1"/>
</dbReference>
<dbReference type="InterPro" id="IPR020845">
    <property type="entry name" value="AMP-binding_CS"/>
</dbReference>
<sequence length="149" mass="17151">MDPVDLELIERGRKCSVRIQTMRELEECGKQNRRAPFPPKPEDLSIVCFTSGTTGNPKGAMLTHGNVVADFSGFLKVTESQWSPTSEDVHISYLPLAHMFERMVQIFSQADTLIKRWILEFASRRKEAEVRRGVIRNNSIWDRLLFNKV</sequence>
<evidence type="ECO:0000256" key="1">
    <source>
        <dbReference type="ARBA" id="ARBA00022598"/>
    </source>
</evidence>
<dbReference type="AlphaFoldDB" id="A0A2G9RNM2"/>
<keyword evidence="7" id="KW-1185">Reference proteome</keyword>
<evidence type="ECO:0000259" key="5">
    <source>
        <dbReference type="Pfam" id="PF00501"/>
    </source>
</evidence>
<dbReference type="PROSITE" id="PS00455">
    <property type="entry name" value="AMP_BINDING"/>
    <property type="match status" value="1"/>
</dbReference>
<dbReference type="GO" id="GO:0016020">
    <property type="term" value="C:membrane"/>
    <property type="evidence" value="ECO:0007669"/>
    <property type="project" value="TreeGrafter"/>
</dbReference>
<evidence type="ECO:0000313" key="6">
    <source>
        <dbReference type="EMBL" id="PIO29502.1"/>
    </source>
</evidence>
<dbReference type="PANTHER" id="PTHR43272">
    <property type="entry name" value="LONG-CHAIN-FATTY-ACID--COA LIGASE"/>
    <property type="match status" value="1"/>
</dbReference>
<evidence type="ECO:0000256" key="2">
    <source>
        <dbReference type="ARBA" id="ARBA00022832"/>
    </source>
</evidence>
<dbReference type="Pfam" id="PF00501">
    <property type="entry name" value="AMP-binding"/>
    <property type="match status" value="1"/>
</dbReference>
<dbReference type="InterPro" id="IPR000873">
    <property type="entry name" value="AMP-dep_synth/lig_dom"/>
</dbReference>
<dbReference type="InterPro" id="IPR042099">
    <property type="entry name" value="ANL_N_sf"/>
</dbReference>
<evidence type="ECO:0000256" key="3">
    <source>
        <dbReference type="ARBA" id="ARBA00023098"/>
    </source>
</evidence>
<dbReference type="SUPFAM" id="SSF56801">
    <property type="entry name" value="Acetyl-CoA synthetase-like"/>
    <property type="match status" value="1"/>
</dbReference>
<reference evidence="7" key="1">
    <citation type="journal article" date="2017" name="Nat. Commun.">
        <title>The North American bullfrog draft genome provides insight into hormonal regulation of long noncoding RNA.</title>
        <authorList>
            <person name="Hammond S.A."/>
            <person name="Warren R.L."/>
            <person name="Vandervalk B.P."/>
            <person name="Kucuk E."/>
            <person name="Khan H."/>
            <person name="Gibb E.A."/>
            <person name="Pandoh P."/>
            <person name="Kirk H."/>
            <person name="Zhao Y."/>
            <person name="Jones M."/>
            <person name="Mungall A.J."/>
            <person name="Coope R."/>
            <person name="Pleasance S."/>
            <person name="Moore R.A."/>
            <person name="Holt R.A."/>
            <person name="Round J.M."/>
            <person name="Ohora S."/>
            <person name="Walle B.V."/>
            <person name="Veldhoen N."/>
            <person name="Helbing C.C."/>
            <person name="Birol I."/>
        </authorList>
    </citation>
    <scope>NUCLEOTIDE SEQUENCE [LARGE SCALE GENOMIC DNA]</scope>
</reference>
<keyword evidence="1" id="KW-0436">Ligase</keyword>